<dbReference type="PANTHER" id="PTHR43309:SF5">
    <property type="entry name" value="5-OXOPROLINASE SUBUNIT C"/>
    <property type="match status" value="1"/>
</dbReference>
<reference evidence="6" key="1">
    <citation type="submission" date="2015-06" db="EMBL/GenBank/DDBJ databases">
        <authorList>
            <person name="Lim Y.L."/>
            <person name="Ee R."/>
            <person name="Yong D."/>
            <person name="How K.Y."/>
            <person name="Yin W.F."/>
            <person name="Chan K.G."/>
        </authorList>
    </citation>
    <scope>NUCLEOTIDE SEQUENCE [LARGE SCALE GENOMIC DNA]</scope>
    <source>
        <strain evidence="6">DSM 25325</strain>
    </source>
</reference>
<protein>
    <submittedName>
        <fullName evidence="5">Carboxylase</fullName>
    </submittedName>
</protein>
<dbReference type="InterPro" id="IPR003778">
    <property type="entry name" value="CT_A_B"/>
</dbReference>
<evidence type="ECO:0000256" key="3">
    <source>
        <dbReference type="ARBA" id="ARBA00022840"/>
    </source>
</evidence>
<dbReference type="KEGG" id="ptx:ABW99_07315"/>
<dbReference type="SUPFAM" id="SSF50891">
    <property type="entry name" value="Cyclophilin-like"/>
    <property type="match status" value="1"/>
</dbReference>
<evidence type="ECO:0000256" key="2">
    <source>
        <dbReference type="ARBA" id="ARBA00022801"/>
    </source>
</evidence>
<keyword evidence="2" id="KW-0378">Hydrolase</keyword>
<dbReference type="Pfam" id="PF02626">
    <property type="entry name" value="CT_A_B"/>
    <property type="match status" value="1"/>
</dbReference>
<dbReference type="STRING" id="445709.ABW99_07315"/>
<feature type="domain" description="Carboxyltransferase" evidence="4">
    <location>
        <begin position="24"/>
        <end position="311"/>
    </location>
</feature>
<evidence type="ECO:0000313" key="5">
    <source>
        <dbReference type="EMBL" id="AKJ68047.1"/>
    </source>
</evidence>
<name>A0A0G3ERV1_9BURK</name>
<dbReference type="OrthoDB" id="9768696at2"/>
<dbReference type="GO" id="GO:0005524">
    <property type="term" value="F:ATP binding"/>
    <property type="evidence" value="ECO:0007669"/>
    <property type="project" value="UniProtKB-KW"/>
</dbReference>
<dbReference type="EMBL" id="CP011568">
    <property type="protein sequence ID" value="AKJ68047.1"/>
    <property type="molecule type" value="Genomic_DNA"/>
</dbReference>
<keyword evidence="1" id="KW-0547">Nucleotide-binding</keyword>
<evidence type="ECO:0000256" key="1">
    <source>
        <dbReference type="ARBA" id="ARBA00022741"/>
    </source>
</evidence>
<organism evidence="5 6">
    <name type="scientific">Pandoraea thiooxydans</name>
    <dbReference type="NCBI Taxonomy" id="445709"/>
    <lineage>
        <taxon>Bacteria</taxon>
        <taxon>Pseudomonadati</taxon>
        <taxon>Pseudomonadota</taxon>
        <taxon>Betaproteobacteria</taxon>
        <taxon>Burkholderiales</taxon>
        <taxon>Burkholderiaceae</taxon>
        <taxon>Pandoraea</taxon>
    </lineage>
</organism>
<evidence type="ECO:0000259" key="4">
    <source>
        <dbReference type="SMART" id="SM00797"/>
    </source>
</evidence>
<dbReference type="InterPro" id="IPR052708">
    <property type="entry name" value="PxpC"/>
</dbReference>
<dbReference type="RefSeq" id="WP_047213867.1">
    <property type="nucleotide sequence ID" value="NZ_CP011568.3"/>
</dbReference>
<sequence length="318" mass="33598">MSIEVIKPGMLTTFQDLGRAGYQHLGVPVNGAMDERSHRLANLLAGNASTEATLEVTLMGPTLRWHAPATIVICGADLQPSLDDKPIPMCQPVPVAAGAVLAFGRRRSGVRAYLAVHGGFGLTRVMGSASTYVRGGYGGLRGEPLRRGDVIALNDASPTLPRTGKGARAAALPVLPPAVLGAPDAPLRAMAGREWAMFSAKAQRTLVGEPFRIDPQSDRMGYRLAGPALQLGAAREMISEAVGFGTVQVPPDGQPIVLMADRQTTGGYPRIAHVCAVDLPRLAQRMPGETVRFQLIDLAEAQRLMLLQEAAFAAAGEQ</sequence>
<evidence type="ECO:0000313" key="6">
    <source>
        <dbReference type="Proteomes" id="UP000036700"/>
    </source>
</evidence>
<proteinExistence type="predicted"/>
<dbReference type="InterPro" id="IPR029000">
    <property type="entry name" value="Cyclophilin-like_dom_sf"/>
</dbReference>
<dbReference type="Proteomes" id="UP000036700">
    <property type="component" value="Chromosome"/>
</dbReference>
<dbReference type="PATRIC" id="fig|445709.3.peg.1563"/>
<accession>A0A0G3ERV1</accession>
<dbReference type="GO" id="GO:0016787">
    <property type="term" value="F:hydrolase activity"/>
    <property type="evidence" value="ECO:0007669"/>
    <property type="project" value="UniProtKB-KW"/>
</dbReference>
<dbReference type="Gene3D" id="2.40.100.10">
    <property type="entry name" value="Cyclophilin-like"/>
    <property type="match status" value="1"/>
</dbReference>
<dbReference type="PANTHER" id="PTHR43309">
    <property type="entry name" value="5-OXOPROLINASE SUBUNIT C"/>
    <property type="match status" value="1"/>
</dbReference>
<keyword evidence="6" id="KW-1185">Reference proteome</keyword>
<dbReference type="NCBIfam" id="TIGR00724">
    <property type="entry name" value="urea_amlyse_rel"/>
    <property type="match status" value="1"/>
</dbReference>
<dbReference type="AlphaFoldDB" id="A0A0G3ERV1"/>
<gene>
    <name evidence="5" type="ORF">ABW99_07315</name>
</gene>
<keyword evidence="3" id="KW-0067">ATP-binding</keyword>
<dbReference type="SMART" id="SM00797">
    <property type="entry name" value="AHS2"/>
    <property type="match status" value="1"/>
</dbReference>